<accession>A0A401TXF7</accession>
<dbReference type="AlphaFoldDB" id="A0A401TXF7"/>
<evidence type="ECO:0000256" key="1">
    <source>
        <dbReference type="SAM" id="MobiDB-lite"/>
    </source>
</evidence>
<protein>
    <submittedName>
        <fullName evidence="2">Uncharacterized protein</fullName>
    </submittedName>
</protein>
<feature type="compositionally biased region" description="Low complexity" evidence="1">
    <location>
        <begin position="1"/>
        <end position="19"/>
    </location>
</feature>
<evidence type="ECO:0000313" key="2">
    <source>
        <dbReference type="EMBL" id="GCC47310.1"/>
    </source>
</evidence>
<comment type="caution">
    <text evidence="2">The sequence shown here is derived from an EMBL/GenBank/DDBJ whole genome shotgun (WGS) entry which is preliminary data.</text>
</comment>
<gene>
    <name evidence="2" type="ORF">chiPu_0031788</name>
</gene>
<organism evidence="2 3">
    <name type="scientific">Chiloscyllium punctatum</name>
    <name type="common">Brownbanded bambooshark</name>
    <name type="synonym">Hemiscyllium punctatum</name>
    <dbReference type="NCBI Taxonomy" id="137246"/>
    <lineage>
        <taxon>Eukaryota</taxon>
        <taxon>Metazoa</taxon>
        <taxon>Chordata</taxon>
        <taxon>Craniata</taxon>
        <taxon>Vertebrata</taxon>
        <taxon>Chondrichthyes</taxon>
        <taxon>Elasmobranchii</taxon>
        <taxon>Galeomorphii</taxon>
        <taxon>Galeoidea</taxon>
        <taxon>Orectolobiformes</taxon>
        <taxon>Hemiscylliidae</taxon>
        <taxon>Chiloscyllium</taxon>
    </lineage>
</organism>
<name>A0A401TXF7_CHIPU</name>
<dbReference type="EMBL" id="BEZZ01219038">
    <property type="protein sequence ID" value="GCC47310.1"/>
    <property type="molecule type" value="Genomic_DNA"/>
</dbReference>
<sequence length="92" mass="9424">MAAASSLAGGLQLPAASAPEITWEENNSLRHRGKGRERVGGWRRGEGDWSTADGRGPGYADGSARLVGAGSRGRLIGREAGDPRGTAPPTNG</sequence>
<dbReference type="Proteomes" id="UP000287033">
    <property type="component" value="Unassembled WGS sequence"/>
</dbReference>
<proteinExistence type="predicted"/>
<reference evidence="2 3" key="1">
    <citation type="journal article" date="2018" name="Nat. Ecol. Evol.">
        <title>Shark genomes provide insights into elasmobranch evolution and the origin of vertebrates.</title>
        <authorList>
            <person name="Hara Y"/>
            <person name="Yamaguchi K"/>
            <person name="Onimaru K"/>
            <person name="Kadota M"/>
            <person name="Koyanagi M"/>
            <person name="Keeley SD"/>
            <person name="Tatsumi K"/>
            <person name="Tanaka K"/>
            <person name="Motone F"/>
            <person name="Kageyama Y"/>
            <person name="Nozu R"/>
            <person name="Adachi N"/>
            <person name="Nishimura O"/>
            <person name="Nakagawa R"/>
            <person name="Tanegashima C"/>
            <person name="Kiyatake I"/>
            <person name="Matsumoto R"/>
            <person name="Murakumo K"/>
            <person name="Nishida K"/>
            <person name="Terakita A"/>
            <person name="Kuratani S"/>
            <person name="Sato K"/>
            <person name="Hyodo S Kuraku.S."/>
        </authorList>
    </citation>
    <scope>NUCLEOTIDE SEQUENCE [LARGE SCALE GENOMIC DNA]</scope>
</reference>
<evidence type="ECO:0000313" key="3">
    <source>
        <dbReference type="Proteomes" id="UP000287033"/>
    </source>
</evidence>
<feature type="compositionally biased region" description="Basic and acidic residues" evidence="1">
    <location>
        <begin position="36"/>
        <end position="47"/>
    </location>
</feature>
<feature type="region of interest" description="Disordered" evidence="1">
    <location>
        <begin position="1"/>
        <end position="92"/>
    </location>
</feature>
<keyword evidence="3" id="KW-1185">Reference proteome</keyword>